<evidence type="ECO:0000313" key="2">
    <source>
        <dbReference type="EMBL" id="GAA4956763.1"/>
    </source>
</evidence>
<reference evidence="3" key="1">
    <citation type="journal article" date="2019" name="Int. J. Syst. Evol. Microbiol.">
        <title>The Global Catalogue of Microorganisms (GCM) 10K type strain sequencing project: providing services to taxonomists for standard genome sequencing and annotation.</title>
        <authorList>
            <consortium name="The Broad Institute Genomics Platform"/>
            <consortium name="The Broad Institute Genome Sequencing Center for Infectious Disease"/>
            <person name="Wu L."/>
            <person name="Ma J."/>
        </authorList>
    </citation>
    <scope>NUCLEOTIDE SEQUENCE [LARGE SCALE GENOMIC DNA]</scope>
    <source>
        <strain evidence="3">JCM 18123</strain>
    </source>
</reference>
<dbReference type="EMBL" id="BAABIK010000043">
    <property type="protein sequence ID" value="GAA4956763.1"/>
    <property type="molecule type" value="Genomic_DNA"/>
</dbReference>
<gene>
    <name evidence="2" type="ORF">GCM10023224_48260</name>
</gene>
<evidence type="ECO:0000313" key="3">
    <source>
        <dbReference type="Proteomes" id="UP001499993"/>
    </source>
</evidence>
<organism evidence="2 3">
    <name type="scientific">Streptomonospora halophila</name>
    <dbReference type="NCBI Taxonomy" id="427369"/>
    <lineage>
        <taxon>Bacteria</taxon>
        <taxon>Bacillati</taxon>
        <taxon>Actinomycetota</taxon>
        <taxon>Actinomycetes</taxon>
        <taxon>Streptosporangiales</taxon>
        <taxon>Nocardiopsidaceae</taxon>
        <taxon>Streptomonospora</taxon>
    </lineage>
</organism>
<comment type="caution">
    <text evidence="2">The sequence shown here is derived from an EMBL/GenBank/DDBJ whole genome shotgun (WGS) entry which is preliminary data.</text>
</comment>
<keyword evidence="1" id="KW-0812">Transmembrane</keyword>
<keyword evidence="3" id="KW-1185">Reference proteome</keyword>
<evidence type="ECO:0008006" key="4">
    <source>
        <dbReference type="Google" id="ProtNLM"/>
    </source>
</evidence>
<accession>A0ABP9H1X7</accession>
<sequence length="57" mass="6169">MNHLRRLLRDRGWRGRGDAGYSTETVIVIALLAVMALGVVTTITTVVTDKAASITLD</sequence>
<feature type="transmembrane region" description="Helical" evidence="1">
    <location>
        <begin position="21"/>
        <end position="47"/>
    </location>
</feature>
<dbReference type="RefSeq" id="WP_344147914.1">
    <property type="nucleotide sequence ID" value="NZ_BAABIK010000043.1"/>
</dbReference>
<protein>
    <recommendedName>
        <fullName evidence="4">Pilus assembly protein Flp/PilA</fullName>
    </recommendedName>
</protein>
<proteinExistence type="predicted"/>
<keyword evidence="1" id="KW-0472">Membrane</keyword>
<dbReference type="Proteomes" id="UP001499993">
    <property type="component" value="Unassembled WGS sequence"/>
</dbReference>
<evidence type="ECO:0000256" key="1">
    <source>
        <dbReference type="SAM" id="Phobius"/>
    </source>
</evidence>
<keyword evidence="1" id="KW-1133">Transmembrane helix</keyword>
<name>A0ABP9H1X7_9ACTN</name>